<keyword evidence="1" id="KW-0812">Transmembrane</keyword>
<dbReference type="STRING" id="1232681.ADIS_3271"/>
<protein>
    <submittedName>
        <fullName evidence="2">Uncharacterized protein</fullName>
    </submittedName>
</protein>
<organism evidence="2 3">
    <name type="scientific">Lunatimonas lonarensis</name>
    <dbReference type="NCBI Taxonomy" id="1232681"/>
    <lineage>
        <taxon>Bacteria</taxon>
        <taxon>Pseudomonadati</taxon>
        <taxon>Bacteroidota</taxon>
        <taxon>Cytophagia</taxon>
        <taxon>Cytophagales</taxon>
        <taxon>Cyclobacteriaceae</taxon>
    </lineage>
</organism>
<dbReference type="Proteomes" id="UP000013909">
    <property type="component" value="Unassembled WGS sequence"/>
</dbReference>
<sequence length="45" mass="5518">MDRFKNKYRIDSARAPFWDYGWNAAYFVTILYVMTNPIKQLQHTF</sequence>
<keyword evidence="1" id="KW-1133">Transmembrane helix</keyword>
<reference evidence="2 3" key="1">
    <citation type="submission" date="2013-02" db="EMBL/GenBank/DDBJ databases">
        <title>A novel strain isolated from Lonar lake, Maharashtra, India.</title>
        <authorList>
            <person name="Singh A."/>
        </authorList>
    </citation>
    <scope>NUCLEOTIDE SEQUENCE [LARGE SCALE GENOMIC DNA]</scope>
    <source>
        <strain evidence="2 3">AK24</strain>
    </source>
</reference>
<name>R7ZQ18_9BACT</name>
<keyword evidence="3" id="KW-1185">Reference proteome</keyword>
<evidence type="ECO:0000256" key="1">
    <source>
        <dbReference type="SAM" id="Phobius"/>
    </source>
</evidence>
<dbReference type="AlphaFoldDB" id="R7ZQ18"/>
<dbReference type="EMBL" id="AQHR01000088">
    <property type="protein sequence ID" value="EON76143.1"/>
    <property type="molecule type" value="Genomic_DNA"/>
</dbReference>
<keyword evidence="1" id="KW-0472">Membrane</keyword>
<comment type="caution">
    <text evidence="2">The sequence shown here is derived from an EMBL/GenBank/DDBJ whole genome shotgun (WGS) entry which is preliminary data.</text>
</comment>
<proteinExistence type="predicted"/>
<accession>R7ZQ18</accession>
<evidence type="ECO:0000313" key="3">
    <source>
        <dbReference type="Proteomes" id="UP000013909"/>
    </source>
</evidence>
<feature type="transmembrane region" description="Helical" evidence="1">
    <location>
        <begin position="20"/>
        <end position="38"/>
    </location>
</feature>
<gene>
    <name evidence="2" type="ORF">ADIS_3271</name>
</gene>
<evidence type="ECO:0000313" key="2">
    <source>
        <dbReference type="EMBL" id="EON76143.1"/>
    </source>
</evidence>